<dbReference type="SMART" id="SM00382">
    <property type="entry name" value="AAA"/>
    <property type="match status" value="2"/>
</dbReference>
<dbReference type="AlphaFoldDB" id="A0A2S6N193"/>
<evidence type="ECO:0000259" key="7">
    <source>
        <dbReference type="PROSITE" id="PS51146"/>
    </source>
</evidence>
<dbReference type="PANTHER" id="PTHR42926:SF1">
    <property type="entry name" value="CIRCADIAN CLOCK OSCILLATOR PROTEIN KAIC 1"/>
    <property type="match status" value="1"/>
</dbReference>
<feature type="domain" description="KaiC" evidence="7">
    <location>
        <begin position="260"/>
        <end position="492"/>
    </location>
</feature>
<proteinExistence type="predicted"/>
<dbReference type="PRINTS" id="PR01874">
    <property type="entry name" value="DNAREPAIRADA"/>
</dbReference>
<evidence type="ECO:0000256" key="3">
    <source>
        <dbReference type="ARBA" id="ARBA00022679"/>
    </source>
</evidence>
<protein>
    <recommendedName>
        <fullName evidence="1">non-specific serine/threonine protein kinase</fullName>
        <ecNumber evidence="1">2.7.11.1</ecNumber>
    </recommendedName>
</protein>
<evidence type="ECO:0000313" key="8">
    <source>
        <dbReference type="EMBL" id="PPQ28356.1"/>
    </source>
</evidence>
<dbReference type="InterPro" id="IPR010624">
    <property type="entry name" value="KaiC_dom"/>
</dbReference>
<dbReference type="OrthoDB" id="9787927at2"/>
<dbReference type="Gene3D" id="3.40.50.300">
    <property type="entry name" value="P-loop containing nucleotide triphosphate hydrolases"/>
    <property type="match status" value="2"/>
</dbReference>
<evidence type="ECO:0000256" key="2">
    <source>
        <dbReference type="ARBA" id="ARBA00022553"/>
    </source>
</evidence>
<keyword evidence="5" id="KW-0418">Kinase</keyword>
<dbReference type="InterPro" id="IPR003593">
    <property type="entry name" value="AAA+_ATPase"/>
</dbReference>
<sequence>MQEQPAYPPRPGELPTTRVTTGIAGLDAILKGGLAPDRLFLVEGMPGSGKTTLALQFLSAGRAAGERCLYVTLSETTEELTAVVASHGLTLDGIDVFDLTSAQTALDAASETTLLHPWEQELGDTVRLITGRIERTQPTRVVFDSLSELRLLAQDPLRYRRQVLALKQFFAGRHATVLLLDDLTGADGRQDLQLHSLCHGVITLERLTLDFGPARRRLQVQKMRGMDFQAGYHDLAIRRGGLEVFPRLIAAEHHRPFAGDPVPSSLPELDALLGGGPLRGTCMLISGPPGAGKTTLALQYVVAACVRGERCVLYQFDERVGTLMTRAARQGMDLTSWIDSGQLRLRQVDPAELSPGEFAVMLRREVETEGVRLVVIDSLSGFEAAMPQERQLILQMHELLANLNHQGVMTLLLYPQHALIDSTIADVSVSYIADTVLLMRFFEAAGRIRKALAVLKNRGGPHETTIRELRIDHAGLRIGEPLTDFEGVLSGTPIYKGQAGPLLKERSSDA</sequence>
<dbReference type="GO" id="GO:0004674">
    <property type="term" value="F:protein serine/threonine kinase activity"/>
    <property type="evidence" value="ECO:0007669"/>
    <property type="project" value="UniProtKB-EC"/>
</dbReference>
<dbReference type="InterPro" id="IPR014774">
    <property type="entry name" value="KaiC-like_dom"/>
</dbReference>
<keyword evidence="2" id="KW-0597">Phosphoprotein</keyword>
<dbReference type="InterPro" id="IPR030665">
    <property type="entry name" value="KaiC"/>
</dbReference>
<dbReference type="EMBL" id="NHRY01000245">
    <property type="protein sequence ID" value="PPQ28356.1"/>
    <property type="molecule type" value="Genomic_DNA"/>
</dbReference>
<organism evidence="8 9">
    <name type="scientific">Rhodopila globiformis</name>
    <name type="common">Rhodopseudomonas globiformis</name>
    <dbReference type="NCBI Taxonomy" id="1071"/>
    <lineage>
        <taxon>Bacteria</taxon>
        <taxon>Pseudomonadati</taxon>
        <taxon>Pseudomonadota</taxon>
        <taxon>Alphaproteobacteria</taxon>
        <taxon>Acetobacterales</taxon>
        <taxon>Acetobacteraceae</taxon>
        <taxon>Rhodopila</taxon>
    </lineage>
</organism>
<evidence type="ECO:0000256" key="6">
    <source>
        <dbReference type="ARBA" id="ARBA00022801"/>
    </source>
</evidence>
<dbReference type="RefSeq" id="WP_104521493.1">
    <property type="nucleotide sequence ID" value="NZ_NHRY01000245.1"/>
</dbReference>
<dbReference type="CDD" id="cd19488">
    <property type="entry name" value="KaiC-like_N"/>
    <property type="match status" value="1"/>
</dbReference>
<dbReference type="PANTHER" id="PTHR42926">
    <property type="match status" value="1"/>
</dbReference>
<dbReference type="PIRSF" id="PIRSF039117">
    <property type="entry name" value="KaiC"/>
    <property type="match status" value="1"/>
</dbReference>
<dbReference type="GO" id="GO:0005524">
    <property type="term" value="F:ATP binding"/>
    <property type="evidence" value="ECO:0007669"/>
    <property type="project" value="InterPro"/>
</dbReference>
<comment type="caution">
    <text evidence="8">The sequence shown here is derived from an EMBL/GenBank/DDBJ whole genome shotgun (WGS) entry which is preliminary data.</text>
</comment>
<dbReference type="Pfam" id="PF06745">
    <property type="entry name" value="ATPase"/>
    <property type="match status" value="2"/>
</dbReference>
<dbReference type="InterPro" id="IPR051347">
    <property type="entry name" value="Circadian_clock_KaiC-rel"/>
</dbReference>
<gene>
    <name evidence="8" type="ORF">CCS01_24745</name>
</gene>
<keyword evidence="9" id="KW-1185">Reference proteome</keyword>
<keyword evidence="6" id="KW-0378">Hydrolase</keyword>
<evidence type="ECO:0000313" key="9">
    <source>
        <dbReference type="Proteomes" id="UP000239724"/>
    </source>
</evidence>
<dbReference type="SUPFAM" id="SSF52540">
    <property type="entry name" value="P-loop containing nucleoside triphosphate hydrolases"/>
    <property type="match status" value="2"/>
</dbReference>
<evidence type="ECO:0000256" key="1">
    <source>
        <dbReference type="ARBA" id="ARBA00012513"/>
    </source>
</evidence>
<dbReference type="EC" id="2.7.11.1" evidence="1"/>
<evidence type="ECO:0000256" key="5">
    <source>
        <dbReference type="ARBA" id="ARBA00022777"/>
    </source>
</evidence>
<accession>A0A2S6N193</accession>
<keyword evidence="4" id="KW-0677">Repeat</keyword>
<dbReference type="InterPro" id="IPR027417">
    <property type="entry name" value="P-loop_NTPase"/>
</dbReference>
<dbReference type="GO" id="GO:0016787">
    <property type="term" value="F:hydrolase activity"/>
    <property type="evidence" value="ECO:0007669"/>
    <property type="project" value="UniProtKB-KW"/>
</dbReference>
<keyword evidence="3" id="KW-0808">Transferase</keyword>
<feature type="domain" description="KaiC" evidence="7">
    <location>
        <begin position="17"/>
        <end position="258"/>
    </location>
</feature>
<evidence type="ECO:0000256" key="4">
    <source>
        <dbReference type="ARBA" id="ARBA00022737"/>
    </source>
</evidence>
<dbReference type="PROSITE" id="PS51146">
    <property type="entry name" value="KAIC"/>
    <property type="match status" value="2"/>
</dbReference>
<name>A0A2S6N193_RHOGL</name>
<dbReference type="Proteomes" id="UP000239724">
    <property type="component" value="Unassembled WGS sequence"/>
</dbReference>
<reference evidence="8 9" key="1">
    <citation type="journal article" date="2018" name="Arch. Microbiol.">
        <title>New insights into the metabolic potential of the phototrophic purple bacterium Rhodopila globiformis DSM 161(T) from its draft genome sequence and evidence for a vanadium-dependent nitrogenase.</title>
        <authorList>
            <person name="Imhoff J.F."/>
            <person name="Rahn T."/>
            <person name="Kunzel S."/>
            <person name="Neulinger S.C."/>
        </authorList>
    </citation>
    <scope>NUCLEOTIDE SEQUENCE [LARGE SCALE GENOMIC DNA]</scope>
    <source>
        <strain evidence="8 9">DSM 161</strain>
    </source>
</reference>